<feature type="transmembrane region" description="Helical" evidence="2">
    <location>
        <begin position="41"/>
        <end position="60"/>
    </location>
</feature>
<keyword evidence="2" id="KW-0812">Transmembrane</keyword>
<keyword evidence="2" id="KW-0472">Membrane</keyword>
<dbReference type="EMBL" id="HACG01010736">
    <property type="protein sequence ID" value="CEK57601.1"/>
    <property type="molecule type" value="Transcribed_RNA"/>
</dbReference>
<dbReference type="SUPFAM" id="SSF81321">
    <property type="entry name" value="Family A G protein-coupled receptor-like"/>
    <property type="match status" value="1"/>
</dbReference>
<organism evidence="3">
    <name type="scientific">Arion vulgaris</name>
    <dbReference type="NCBI Taxonomy" id="1028688"/>
    <lineage>
        <taxon>Eukaryota</taxon>
        <taxon>Metazoa</taxon>
        <taxon>Spiralia</taxon>
        <taxon>Lophotrochozoa</taxon>
        <taxon>Mollusca</taxon>
        <taxon>Gastropoda</taxon>
        <taxon>Heterobranchia</taxon>
        <taxon>Euthyneura</taxon>
        <taxon>Panpulmonata</taxon>
        <taxon>Eupulmonata</taxon>
        <taxon>Stylommatophora</taxon>
        <taxon>Helicina</taxon>
        <taxon>Arionoidea</taxon>
        <taxon>Arionidae</taxon>
        <taxon>Arion</taxon>
    </lineage>
</organism>
<sequence>ITPDAIMSTFFGKGYVEEDSLVKGIREITDSLVALNSAVNFILYCSLSALFRNTFMRVFFGRRYIKMRGRSRRNSSQDGTRTSMRRIGRQSERNLKPNSRRLSRNGQKNSTSQLDFFYFEGNSEDNSPRSEITVNGCSGERKLSNIVPDTDGTNVNQSLTVQANSSDDKRLTFSVYT</sequence>
<protein>
    <recommendedName>
        <fullName evidence="4">G-protein coupled receptors family 1 profile domain-containing protein</fullName>
    </recommendedName>
</protein>
<dbReference type="AlphaFoldDB" id="A0A0B6YPA1"/>
<name>A0A0B6YPA1_9EUPU</name>
<evidence type="ECO:0000256" key="2">
    <source>
        <dbReference type="SAM" id="Phobius"/>
    </source>
</evidence>
<dbReference type="Gene3D" id="1.20.1070.10">
    <property type="entry name" value="Rhodopsin 7-helix transmembrane proteins"/>
    <property type="match status" value="1"/>
</dbReference>
<feature type="region of interest" description="Disordered" evidence="1">
    <location>
        <begin position="70"/>
        <end position="108"/>
    </location>
</feature>
<gene>
    <name evidence="3" type="primary">ORF30603</name>
</gene>
<feature type="non-terminal residue" evidence="3">
    <location>
        <position position="1"/>
    </location>
</feature>
<evidence type="ECO:0000313" key="3">
    <source>
        <dbReference type="EMBL" id="CEK57601.1"/>
    </source>
</evidence>
<reference evidence="3" key="1">
    <citation type="submission" date="2014-12" db="EMBL/GenBank/DDBJ databases">
        <title>Insight into the proteome of Arion vulgaris.</title>
        <authorList>
            <person name="Aradska J."/>
            <person name="Bulat T."/>
            <person name="Smidak R."/>
            <person name="Sarate P."/>
            <person name="Gangsoo J."/>
            <person name="Sialana F."/>
            <person name="Bilban M."/>
            <person name="Lubec G."/>
        </authorList>
    </citation>
    <scope>NUCLEOTIDE SEQUENCE</scope>
    <source>
        <tissue evidence="3">Skin</tissue>
    </source>
</reference>
<evidence type="ECO:0008006" key="4">
    <source>
        <dbReference type="Google" id="ProtNLM"/>
    </source>
</evidence>
<feature type="non-terminal residue" evidence="3">
    <location>
        <position position="177"/>
    </location>
</feature>
<accession>A0A0B6YPA1</accession>
<keyword evidence="2" id="KW-1133">Transmembrane helix</keyword>
<proteinExistence type="predicted"/>
<evidence type="ECO:0000256" key="1">
    <source>
        <dbReference type="SAM" id="MobiDB-lite"/>
    </source>
</evidence>